<organism evidence="2 3">
    <name type="scientific">Noviherbaspirillum denitrificans</name>
    <dbReference type="NCBI Taxonomy" id="1968433"/>
    <lineage>
        <taxon>Bacteria</taxon>
        <taxon>Pseudomonadati</taxon>
        <taxon>Pseudomonadota</taxon>
        <taxon>Betaproteobacteria</taxon>
        <taxon>Burkholderiales</taxon>
        <taxon>Oxalobacteraceae</taxon>
        <taxon>Noviherbaspirillum</taxon>
    </lineage>
</organism>
<dbReference type="PANTHER" id="PTHR46438:SF2">
    <property type="entry name" value="ALPHA_BETA-HYDROLASES SUPERFAMILY PROTEIN"/>
    <property type="match status" value="1"/>
</dbReference>
<dbReference type="PANTHER" id="PTHR46438">
    <property type="entry name" value="ALPHA/BETA-HYDROLASES SUPERFAMILY PROTEIN"/>
    <property type="match status" value="1"/>
</dbReference>
<dbReference type="Gene3D" id="3.40.50.1820">
    <property type="entry name" value="alpha/beta hydrolase"/>
    <property type="match status" value="2"/>
</dbReference>
<keyword evidence="2" id="KW-0378">Hydrolase</keyword>
<feature type="domain" description="AB hydrolase-1" evidence="1">
    <location>
        <begin position="5"/>
        <end position="127"/>
    </location>
</feature>
<accession>A0A254T5T2</accession>
<dbReference type="InterPro" id="IPR000073">
    <property type="entry name" value="AB_hydrolase_1"/>
</dbReference>
<dbReference type="InterPro" id="IPR029058">
    <property type="entry name" value="AB_hydrolase_fold"/>
</dbReference>
<gene>
    <name evidence="2" type="ORF">AYR66_02720</name>
</gene>
<dbReference type="SUPFAM" id="SSF53474">
    <property type="entry name" value="alpha/beta-Hydrolases"/>
    <property type="match status" value="1"/>
</dbReference>
<dbReference type="OrthoDB" id="5521505at2"/>
<dbReference type="Proteomes" id="UP000197535">
    <property type="component" value="Unassembled WGS sequence"/>
</dbReference>
<dbReference type="GO" id="GO:0016787">
    <property type="term" value="F:hydrolase activity"/>
    <property type="evidence" value="ECO:0007669"/>
    <property type="project" value="UniProtKB-KW"/>
</dbReference>
<comment type="caution">
    <text evidence="2">The sequence shown here is derived from an EMBL/GenBank/DDBJ whole genome shotgun (WGS) entry which is preliminary data.</text>
</comment>
<sequence>MHSQLLFLPGALGRTELWLPVADRLAHPAPKIHIGWPGFGSTPPDPEVKGIDDLVAKVVSQINQPTALIAQSMGGVVAIRAALEKPDLVTHLVLSVTSGGIDMRKHGAQDWRASFLAAHPSLPRWFSAYQEDLTTKLPELHIPTLLLWGDADPISPVGAGERLASLLPRAKLHILPGGEHDLASTFAADVAPLIDAHLGEET</sequence>
<keyword evidence="3" id="KW-1185">Reference proteome</keyword>
<dbReference type="RefSeq" id="WP_088710778.1">
    <property type="nucleotide sequence ID" value="NZ_LSTO01000034.1"/>
</dbReference>
<proteinExistence type="predicted"/>
<reference evidence="2 3" key="1">
    <citation type="submission" date="2016-02" db="EMBL/GenBank/DDBJ databases">
        <authorList>
            <person name="Wen L."/>
            <person name="He K."/>
            <person name="Yang H."/>
        </authorList>
    </citation>
    <scope>NUCLEOTIDE SEQUENCE [LARGE SCALE GENOMIC DNA]</scope>
    <source>
        <strain evidence="2 3">TSA40</strain>
    </source>
</reference>
<protein>
    <submittedName>
        <fullName evidence="2">Alpha/beta hydrolase</fullName>
    </submittedName>
</protein>
<evidence type="ECO:0000313" key="3">
    <source>
        <dbReference type="Proteomes" id="UP000197535"/>
    </source>
</evidence>
<evidence type="ECO:0000259" key="1">
    <source>
        <dbReference type="Pfam" id="PF12697"/>
    </source>
</evidence>
<evidence type="ECO:0000313" key="2">
    <source>
        <dbReference type="EMBL" id="OWW18059.1"/>
    </source>
</evidence>
<dbReference type="EMBL" id="LSTO01000034">
    <property type="protein sequence ID" value="OWW18059.1"/>
    <property type="molecule type" value="Genomic_DNA"/>
</dbReference>
<dbReference type="AlphaFoldDB" id="A0A254T5T2"/>
<name>A0A254T5T2_9BURK</name>
<dbReference type="Pfam" id="PF12697">
    <property type="entry name" value="Abhydrolase_6"/>
    <property type="match status" value="1"/>
</dbReference>